<dbReference type="Proteomes" id="UP000019024">
    <property type="component" value="Chromosome"/>
</dbReference>
<dbReference type="GO" id="GO:0032259">
    <property type="term" value="P:methylation"/>
    <property type="evidence" value="ECO:0007669"/>
    <property type="project" value="UniProtKB-KW"/>
</dbReference>
<keyword evidence="2" id="KW-0808">Transferase</keyword>
<dbReference type="HOGENOM" id="CLU_060397_2_1_2"/>
<keyword evidence="2" id="KW-0489">Methyltransferase</keyword>
<dbReference type="CDD" id="cd02440">
    <property type="entry name" value="AdoMet_MTases"/>
    <property type="match status" value="1"/>
</dbReference>
<dbReference type="EMBL" id="CP007055">
    <property type="protein sequence ID" value="AHF98379.1"/>
    <property type="molecule type" value="Genomic_DNA"/>
</dbReference>
<proteinExistence type="predicted"/>
<dbReference type="Gene3D" id="3.40.50.150">
    <property type="entry name" value="Vaccinia Virus protein VP39"/>
    <property type="match status" value="1"/>
</dbReference>
<dbReference type="InterPro" id="IPR013216">
    <property type="entry name" value="Methyltransf_11"/>
</dbReference>
<dbReference type="GO" id="GO:0008757">
    <property type="term" value="F:S-adenosylmethionine-dependent methyltransferase activity"/>
    <property type="evidence" value="ECO:0007669"/>
    <property type="project" value="InterPro"/>
</dbReference>
<evidence type="ECO:0000313" key="3">
    <source>
        <dbReference type="Proteomes" id="UP000019024"/>
    </source>
</evidence>
<dbReference type="KEGG" id="hlr:HALLA_05285"/>
<accession>W0JMJ3</accession>
<dbReference type="Pfam" id="PF08241">
    <property type="entry name" value="Methyltransf_11"/>
    <property type="match status" value="1"/>
</dbReference>
<dbReference type="RefSeq" id="WP_084568869.1">
    <property type="nucleotide sequence ID" value="NZ_CP007055.1"/>
</dbReference>
<dbReference type="STRING" id="797299.HALLA_05285"/>
<sequence>MDERRSVKEAYDEMAEYYTDVVTSESSSELSKPVKRFQNELGPEDELLDAGCGPGRSTLRMSGESSVGLDISREQLSLAKERVTARLVQGDMTALPFASDSFDAVCAMYSLIHVPVDDHRTALAEFARVLQPGGTLLVTEGGVEWTGSNPDWLDSGTEMRWSMAGPEATRNDLQACGFEIREVWDVPDPTTDDGVKPFFLATLA</sequence>
<dbReference type="PANTHER" id="PTHR42912">
    <property type="entry name" value="METHYLTRANSFERASE"/>
    <property type="match status" value="1"/>
</dbReference>
<dbReference type="AlphaFoldDB" id="W0JMJ3"/>
<reference evidence="2 3" key="1">
    <citation type="submission" date="2014-01" db="EMBL/GenBank/DDBJ databases">
        <authorList>
            <consortium name="DOE Joint Genome Institute"/>
            <person name="Anderson I."/>
            <person name="Huntemann M."/>
            <person name="Han J."/>
            <person name="Chen A."/>
            <person name="Kyrpides N."/>
            <person name="Mavromatis K."/>
            <person name="Markowitz V."/>
            <person name="Palaniappan K."/>
            <person name="Ivanova N."/>
            <person name="Schaumberg A."/>
            <person name="Pati A."/>
            <person name="Liolios K."/>
            <person name="Nordberg H.P."/>
            <person name="Cantor M.N."/>
            <person name="Hua S.X."/>
            <person name="Woyke T."/>
        </authorList>
    </citation>
    <scope>NUCLEOTIDE SEQUENCE [LARGE SCALE GENOMIC DNA]</scope>
    <source>
        <strain evidence="2 3">XH-48</strain>
    </source>
</reference>
<dbReference type="InterPro" id="IPR050508">
    <property type="entry name" value="Methyltransf_Superfamily"/>
</dbReference>
<dbReference type="eggNOG" id="arCOG01782">
    <property type="taxonomic scope" value="Archaea"/>
</dbReference>
<dbReference type="OrthoDB" id="8915at2157"/>
<evidence type="ECO:0000313" key="2">
    <source>
        <dbReference type="EMBL" id="AHF98379.1"/>
    </source>
</evidence>
<name>W0JMJ3_9EURY</name>
<dbReference type="GeneID" id="25143920"/>
<evidence type="ECO:0000259" key="1">
    <source>
        <dbReference type="Pfam" id="PF08241"/>
    </source>
</evidence>
<dbReference type="InterPro" id="IPR029063">
    <property type="entry name" value="SAM-dependent_MTases_sf"/>
</dbReference>
<dbReference type="PANTHER" id="PTHR42912:SF80">
    <property type="entry name" value="METHYLTRANSFERASE DOMAIN-CONTAINING PROTEIN"/>
    <property type="match status" value="1"/>
</dbReference>
<feature type="domain" description="Methyltransferase type 11" evidence="1">
    <location>
        <begin position="48"/>
        <end position="137"/>
    </location>
</feature>
<dbReference type="SUPFAM" id="SSF53335">
    <property type="entry name" value="S-adenosyl-L-methionine-dependent methyltransferases"/>
    <property type="match status" value="1"/>
</dbReference>
<protein>
    <submittedName>
        <fullName evidence="2">S-adenosylmethionine-dependent methyltransferase</fullName>
    </submittedName>
</protein>
<keyword evidence="3" id="KW-1185">Reference proteome</keyword>
<gene>
    <name evidence="2" type="ORF">HALLA_05285</name>
</gene>
<organism evidence="2 3">
    <name type="scientific">Halostagnicola larsenii XH-48</name>
    <dbReference type="NCBI Taxonomy" id="797299"/>
    <lineage>
        <taxon>Archaea</taxon>
        <taxon>Methanobacteriati</taxon>
        <taxon>Methanobacteriota</taxon>
        <taxon>Stenosarchaea group</taxon>
        <taxon>Halobacteria</taxon>
        <taxon>Halobacteriales</taxon>
        <taxon>Natrialbaceae</taxon>
        <taxon>Halostagnicola</taxon>
    </lineage>
</organism>